<dbReference type="RefSeq" id="WP_007017753.1">
    <property type="nucleotide sequence ID" value="NZ_CH724114.1"/>
</dbReference>
<sequence>MARECGCSKAFEEKIRLKADRLKMKADNAKRKAVAGQALDQLVGYVHGLDDLSRLTNEYRDLAIEIRGVQIEVFEQFKARWND</sequence>
<dbReference type="AlphaFoldDB" id="Q1N4Q9"/>
<proteinExistence type="predicted"/>
<keyword evidence="1" id="KW-0175">Coiled coil</keyword>
<feature type="coiled-coil region" evidence="1">
    <location>
        <begin position="12"/>
        <end position="72"/>
    </location>
</feature>
<gene>
    <name evidence="2" type="ORF">RED65_01375</name>
</gene>
<evidence type="ECO:0000313" key="3">
    <source>
        <dbReference type="Proteomes" id="UP000004263"/>
    </source>
</evidence>
<accession>Q1N4Q9</accession>
<comment type="caution">
    <text evidence="2">The sequence shown here is derived from an EMBL/GenBank/DDBJ whole genome shotgun (WGS) entry which is preliminary data.</text>
</comment>
<organism evidence="2 3">
    <name type="scientific">Bermanella marisrubri</name>
    <dbReference type="NCBI Taxonomy" id="207949"/>
    <lineage>
        <taxon>Bacteria</taxon>
        <taxon>Pseudomonadati</taxon>
        <taxon>Pseudomonadota</taxon>
        <taxon>Gammaproteobacteria</taxon>
        <taxon>Oceanospirillales</taxon>
        <taxon>Oceanospirillaceae</taxon>
        <taxon>Bermanella</taxon>
    </lineage>
</organism>
<keyword evidence="3" id="KW-1185">Reference proteome</keyword>
<evidence type="ECO:0000256" key="1">
    <source>
        <dbReference type="SAM" id="Coils"/>
    </source>
</evidence>
<dbReference type="Proteomes" id="UP000004263">
    <property type="component" value="Unassembled WGS sequence"/>
</dbReference>
<dbReference type="EMBL" id="AAQH01000002">
    <property type="protein sequence ID" value="EAT13369.1"/>
    <property type="molecule type" value="Genomic_DNA"/>
</dbReference>
<dbReference type="HOGENOM" id="CLU_2535817_0_0_6"/>
<dbReference type="STRING" id="207949.RED65_01375"/>
<protein>
    <submittedName>
        <fullName evidence="2">Uncharacterized protein</fullName>
    </submittedName>
</protein>
<evidence type="ECO:0000313" key="2">
    <source>
        <dbReference type="EMBL" id="EAT13369.1"/>
    </source>
</evidence>
<name>Q1N4Q9_9GAMM</name>
<reference evidence="2 3" key="1">
    <citation type="submission" date="2006-03" db="EMBL/GenBank/DDBJ databases">
        <authorList>
            <person name="Pinhassi J."/>
            <person name="Pedros-Alio C."/>
            <person name="Ferriera S."/>
            <person name="Johnson J."/>
            <person name="Kravitz S."/>
            <person name="Halpern A."/>
            <person name="Remington K."/>
            <person name="Beeson K."/>
            <person name="Tran B."/>
            <person name="Rogers Y.-H."/>
            <person name="Friedman R."/>
            <person name="Venter J.C."/>
        </authorList>
    </citation>
    <scope>NUCLEOTIDE SEQUENCE [LARGE SCALE GENOMIC DNA]</scope>
    <source>
        <strain evidence="2 3">RED65</strain>
    </source>
</reference>